<evidence type="ECO:0000256" key="7">
    <source>
        <dbReference type="ARBA" id="ARBA00022490"/>
    </source>
</evidence>
<name>U2QIU6_9BACT</name>
<evidence type="ECO:0000313" key="22">
    <source>
        <dbReference type="Proteomes" id="UP000016648"/>
    </source>
</evidence>
<keyword evidence="13 19" id="KW-0573">Peptidoglycan synthesis</keyword>
<evidence type="ECO:0000256" key="8">
    <source>
        <dbReference type="ARBA" id="ARBA00022618"/>
    </source>
</evidence>
<keyword evidence="15 19" id="KW-0131">Cell cycle</keyword>
<keyword evidence="16 19" id="KW-0961">Cell wall biogenesis/degradation</keyword>
<reference evidence="21 22" key="1">
    <citation type="submission" date="2013-08" db="EMBL/GenBank/DDBJ databases">
        <authorList>
            <person name="Durkin A.S."/>
            <person name="Haft D.R."/>
            <person name="McCorrison J."/>
            <person name="Torralba M."/>
            <person name="Gillis M."/>
            <person name="Haft D.H."/>
            <person name="Methe B."/>
            <person name="Sutton G."/>
            <person name="Nelson K.E."/>
        </authorList>
    </citation>
    <scope>NUCLEOTIDE SEQUENCE [LARGE SCALE GENOMIC DNA]</scope>
    <source>
        <strain evidence="21 22">F0067</strain>
    </source>
</reference>
<accession>U2QIU6</accession>
<organism evidence="21 22">
    <name type="scientific">Segatella baroniae F0067</name>
    <dbReference type="NCBI Taxonomy" id="1115809"/>
    <lineage>
        <taxon>Bacteria</taxon>
        <taxon>Pseudomonadati</taxon>
        <taxon>Bacteroidota</taxon>
        <taxon>Bacteroidia</taxon>
        <taxon>Bacteroidales</taxon>
        <taxon>Prevotellaceae</taxon>
        <taxon>Segatella</taxon>
    </lineage>
</organism>
<evidence type="ECO:0000256" key="12">
    <source>
        <dbReference type="ARBA" id="ARBA00022960"/>
    </source>
</evidence>
<dbReference type="NCBIfam" id="NF000755">
    <property type="entry name" value="PRK00046.1"/>
    <property type="match status" value="1"/>
</dbReference>
<dbReference type="InterPro" id="IPR016166">
    <property type="entry name" value="FAD-bd_PCMH"/>
</dbReference>
<evidence type="ECO:0000256" key="16">
    <source>
        <dbReference type="ARBA" id="ARBA00023316"/>
    </source>
</evidence>
<evidence type="ECO:0000256" key="11">
    <source>
        <dbReference type="ARBA" id="ARBA00022857"/>
    </source>
</evidence>
<keyword evidence="22" id="KW-1185">Reference proteome</keyword>
<dbReference type="SUPFAM" id="SSF56194">
    <property type="entry name" value="Uridine diphospho-N-Acetylenolpyruvylglucosamine reductase, MurB, C-terminal domain"/>
    <property type="match status" value="1"/>
</dbReference>
<dbReference type="InterPro" id="IPR003170">
    <property type="entry name" value="MurB"/>
</dbReference>
<dbReference type="Proteomes" id="UP000016648">
    <property type="component" value="Unassembled WGS sequence"/>
</dbReference>
<evidence type="ECO:0000256" key="9">
    <source>
        <dbReference type="ARBA" id="ARBA00022630"/>
    </source>
</evidence>
<evidence type="ECO:0000256" key="3">
    <source>
        <dbReference type="ARBA" id="ARBA00004496"/>
    </source>
</evidence>
<dbReference type="PANTHER" id="PTHR21071:SF4">
    <property type="entry name" value="UDP-N-ACETYLENOLPYRUVOYLGLUCOSAMINE REDUCTASE"/>
    <property type="match status" value="1"/>
</dbReference>
<dbReference type="NCBIfam" id="TIGR00179">
    <property type="entry name" value="murB"/>
    <property type="match status" value="1"/>
</dbReference>
<evidence type="ECO:0000256" key="1">
    <source>
        <dbReference type="ARBA" id="ARBA00001974"/>
    </source>
</evidence>
<dbReference type="InterPro" id="IPR016167">
    <property type="entry name" value="FAD-bd_PCMH_sub1"/>
</dbReference>
<evidence type="ECO:0000256" key="10">
    <source>
        <dbReference type="ARBA" id="ARBA00022827"/>
    </source>
</evidence>
<dbReference type="GO" id="GO:0009252">
    <property type="term" value="P:peptidoglycan biosynthetic process"/>
    <property type="evidence" value="ECO:0007669"/>
    <property type="project" value="UniProtKB-UniRule"/>
</dbReference>
<evidence type="ECO:0000256" key="6">
    <source>
        <dbReference type="ARBA" id="ARBA00015188"/>
    </source>
</evidence>
<evidence type="ECO:0000256" key="15">
    <source>
        <dbReference type="ARBA" id="ARBA00023306"/>
    </source>
</evidence>
<evidence type="ECO:0000259" key="20">
    <source>
        <dbReference type="PROSITE" id="PS51387"/>
    </source>
</evidence>
<comment type="cofactor">
    <cofactor evidence="1 19">
        <name>FAD</name>
        <dbReference type="ChEBI" id="CHEBI:57692"/>
    </cofactor>
</comment>
<dbReference type="SUPFAM" id="SSF56176">
    <property type="entry name" value="FAD-binding/transporter-associated domain-like"/>
    <property type="match status" value="1"/>
</dbReference>
<dbReference type="GO" id="GO:0008762">
    <property type="term" value="F:UDP-N-acetylmuramate dehydrogenase activity"/>
    <property type="evidence" value="ECO:0007669"/>
    <property type="project" value="UniProtKB-UniRule"/>
</dbReference>
<feature type="domain" description="FAD-binding PCMH-type" evidence="20">
    <location>
        <begin position="17"/>
        <end position="188"/>
    </location>
</feature>
<evidence type="ECO:0000313" key="21">
    <source>
        <dbReference type="EMBL" id="ERK38742.1"/>
    </source>
</evidence>
<dbReference type="Gene3D" id="3.90.78.10">
    <property type="entry name" value="UDP-N-acetylenolpyruvoylglucosamine reductase, C-terminal domain"/>
    <property type="match status" value="1"/>
</dbReference>
<dbReference type="Pfam" id="PF01565">
    <property type="entry name" value="FAD_binding_4"/>
    <property type="match status" value="1"/>
</dbReference>
<dbReference type="Gene3D" id="3.30.465.10">
    <property type="match status" value="1"/>
</dbReference>
<dbReference type="InterPro" id="IPR016169">
    <property type="entry name" value="FAD-bd_PCMH_sub2"/>
</dbReference>
<comment type="pathway">
    <text evidence="4 19">Cell wall biogenesis; peptidoglycan biosynthesis.</text>
</comment>
<keyword evidence="9 19" id="KW-0285">Flavoprotein</keyword>
<dbReference type="InterPro" id="IPR011601">
    <property type="entry name" value="MurB_C"/>
</dbReference>
<dbReference type="Gene3D" id="3.30.43.10">
    <property type="entry name" value="Uridine Diphospho-n-acetylenolpyruvylglucosamine Reductase, domain 2"/>
    <property type="match status" value="1"/>
</dbReference>
<evidence type="ECO:0000256" key="5">
    <source>
        <dbReference type="ARBA" id="ARBA00012518"/>
    </source>
</evidence>
<keyword evidence="14 19" id="KW-0560">Oxidoreductase</keyword>
<dbReference type="EMBL" id="AWEY01000033">
    <property type="protein sequence ID" value="ERK38742.1"/>
    <property type="molecule type" value="Genomic_DNA"/>
</dbReference>
<evidence type="ECO:0000256" key="14">
    <source>
        <dbReference type="ARBA" id="ARBA00023002"/>
    </source>
</evidence>
<feature type="active site" evidence="19">
    <location>
        <position position="334"/>
    </location>
</feature>
<evidence type="ECO:0000256" key="19">
    <source>
        <dbReference type="HAMAP-Rule" id="MF_00037"/>
    </source>
</evidence>
<evidence type="ECO:0000256" key="4">
    <source>
        <dbReference type="ARBA" id="ARBA00004752"/>
    </source>
</evidence>
<evidence type="ECO:0000256" key="18">
    <source>
        <dbReference type="ARBA" id="ARBA00048914"/>
    </source>
</evidence>
<dbReference type="PROSITE" id="PS51257">
    <property type="entry name" value="PROKAR_LIPOPROTEIN"/>
    <property type="match status" value="1"/>
</dbReference>
<dbReference type="GO" id="GO:0071949">
    <property type="term" value="F:FAD binding"/>
    <property type="evidence" value="ECO:0007669"/>
    <property type="project" value="InterPro"/>
</dbReference>
<feature type="active site" evidence="19">
    <location>
        <position position="164"/>
    </location>
</feature>
<dbReference type="GO" id="GO:0051301">
    <property type="term" value="P:cell division"/>
    <property type="evidence" value="ECO:0007669"/>
    <property type="project" value="UniProtKB-KW"/>
</dbReference>
<dbReference type="GO" id="GO:0008360">
    <property type="term" value="P:regulation of cell shape"/>
    <property type="evidence" value="ECO:0007669"/>
    <property type="project" value="UniProtKB-KW"/>
</dbReference>
<dbReference type="InterPro" id="IPR006094">
    <property type="entry name" value="Oxid_FAD_bind_N"/>
</dbReference>
<keyword evidence="12 19" id="KW-0133">Cell shape</keyword>
<keyword evidence="7 19" id="KW-0963">Cytoplasm</keyword>
<dbReference type="PANTHER" id="PTHR21071">
    <property type="entry name" value="UDP-N-ACETYLENOLPYRUVOYLGLUCOSAMINE REDUCTASE"/>
    <property type="match status" value="1"/>
</dbReference>
<dbReference type="InterPro" id="IPR036318">
    <property type="entry name" value="FAD-bd_PCMH-like_sf"/>
</dbReference>
<sequence length="338" mass="37870">MKVYENYNLKSHNTFGIAAACNRFLVYATVDEACLAAGDIRKSGRSLLIGSGSNLLLTRDFQGLVVTPEPRFEVEVVKEDEAGVELKCWAGTRFDDVIAYAIGHRMYGAENLSWIPGEVGASAVQNIGAYGAEVKDLILRVEAVEIATGKAVVLQRRECEYSYRQSRFKHEWKDKYLITAVVYRLFKTFVPHLDYGNIRAALDAEHIVEPTALQLRETIIRIRQAKLPDPDVLGNAGSFFMNPIIGREQYDSLRADCPQMPHYEVDATHVKVPAGWLIDQCGWKGKRVGNVGVHDKQALVLVNYGQATGREVLDLCRTIQQDVHSRFGIQIYPEVNIV</sequence>
<comment type="caution">
    <text evidence="21">The sequence shown here is derived from an EMBL/GenBank/DDBJ whole genome shotgun (WGS) entry which is preliminary data.</text>
</comment>
<gene>
    <name evidence="19 21" type="primary">murB</name>
    <name evidence="21" type="ORF">HMPREF9135_1528</name>
</gene>
<comment type="subcellular location">
    <subcellularLocation>
        <location evidence="3 19">Cytoplasm</location>
    </subcellularLocation>
</comment>
<proteinExistence type="inferred from homology"/>
<evidence type="ECO:0000256" key="2">
    <source>
        <dbReference type="ARBA" id="ARBA00003921"/>
    </source>
</evidence>
<keyword evidence="8 19" id="KW-0132">Cell division</keyword>
<keyword evidence="10 19" id="KW-0274">FAD</keyword>
<dbReference type="RefSeq" id="WP_021590188.1">
    <property type="nucleotide sequence ID" value="NZ_AWEY01000033.1"/>
</dbReference>
<evidence type="ECO:0000256" key="13">
    <source>
        <dbReference type="ARBA" id="ARBA00022984"/>
    </source>
</evidence>
<dbReference type="PROSITE" id="PS51387">
    <property type="entry name" value="FAD_PCMH"/>
    <property type="match status" value="1"/>
</dbReference>
<dbReference type="GO" id="GO:0071555">
    <property type="term" value="P:cell wall organization"/>
    <property type="evidence" value="ECO:0007669"/>
    <property type="project" value="UniProtKB-KW"/>
</dbReference>
<dbReference type="PATRIC" id="fig|1115809.3.peg.1873"/>
<dbReference type="AlphaFoldDB" id="U2QIU6"/>
<dbReference type="UniPathway" id="UPA00219"/>
<dbReference type="HAMAP" id="MF_00037">
    <property type="entry name" value="MurB"/>
    <property type="match status" value="1"/>
</dbReference>
<dbReference type="EC" id="1.3.1.98" evidence="5 19"/>
<comment type="similarity">
    <text evidence="19">Belongs to the MurB family.</text>
</comment>
<evidence type="ECO:0000256" key="17">
    <source>
        <dbReference type="ARBA" id="ARBA00031026"/>
    </source>
</evidence>
<comment type="catalytic activity">
    <reaction evidence="18 19">
        <text>UDP-N-acetyl-alpha-D-muramate + NADP(+) = UDP-N-acetyl-3-O-(1-carboxyvinyl)-alpha-D-glucosamine + NADPH + H(+)</text>
        <dbReference type="Rhea" id="RHEA:12248"/>
        <dbReference type="ChEBI" id="CHEBI:15378"/>
        <dbReference type="ChEBI" id="CHEBI:57783"/>
        <dbReference type="ChEBI" id="CHEBI:58349"/>
        <dbReference type="ChEBI" id="CHEBI:68483"/>
        <dbReference type="ChEBI" id="CHEBI:70757"/>
        <dbReference type="EC" id="1.3.1.98"/>
    </reaction>
</comment>
<protein>
    <recommendedName>
        <fullName evidence="6 19">UDP-N-acetylenolpyruvoylglucosamine reductase</fullName>
        <ecNumber evidence="5 19">1.3.1.98</ecNumber>
    </recommendedName>
    <alternativeName>
        <fullName evidence="17 19">UDP-N-acetylmuramate dehydrogenase</fullName>
    </alternativeName>
</protein>
<dbReference type="InterPro" id="IPR036635">
    <property type="entry name" value="MurB_C_sf"/>
</dbReference>
<keyword evidence="11 19" id="KW-0521">NADP</keyword>
<dbReference type="GO" id="GO:0005829">
    <property type="term" value="C:cytosol"/>
    <property type="evidence" value="ECO:0007669"/>
    <property type="project" value="TreeGrafter"/>
</dbReference>
<feature type="active site" description="Proton donor" evidence="19">
    <location>
        <position position="238"/>
    </location>
</feature>
<dbReference type="Pfam" id="PF02873">
    <property type="entry name" value="MurB_C"/>
    <property type="match status" value="1"/>
</dbReference>
<comment type="function">
    <text evidence="2 19">Cell wall formation.</text>
</comment>